<proteinExistence type="predicted"/>
<accession>A0A3M7T8A7</accession>
<protein>
    <submittedName>
        <fullName evidence="1">Uncharacterized protein</fullName>
    </submittedName>
</protein>
<name>A0A3M7T8A7_BRAPC</name>
<evidence type="ECO:0000313" key="2">
    <source>
        <dbReference type="Proteomes" id="UP000276133"/>
    </source>
</evidence>
<organism evidence="1 2">
    <name type="scientific">Brachionus plicatilis</name>
    <name type="common">Marine rotifer</name>
    <name type="synonym">Brachionus muelleri</name>
    <dbReference type="NCBI Taxonomy" id="10195"/>
    <lineage>
        <taxon>Eukaryota</taxon>
        <taxon>Metazoa</taxon>
        <taxon>Spiralia</taxon>
        <taxon>Gnathifera</taxon>
        <taxon>Rotifera</taxon>
        <taxon>Eurotatoria</taxon>
        <taxon>Monogononta</taxon>
        <taxon>Pseudotrocha</taxon>
        <taxon>Ploima</taxon>
        <taxon>Brachionidae</taxon>
        <taxon>Brachionus</taxon>
    </lineage>
</organism>
<comment type="caution">
    <text evidence="1">The sequence shown here is derived from an EMBL/GenBank/DDBJ whole genome shotgun (WGS) entry which is preliminary data.</text>
</comment>
<keyword evidence="2" id="KW-1185">Reference proteome</keyword>
<dbReference type="Proteomes" id="UP000276133">
    <property type="component" value="Unassembled WGS sequence"/>
</dbReference>
<dbReference type="EMBL" id="REGN01000123">
    <property type="protein sequence ID" value="RNA44303.1"/>
    <property type="molecule type" value="Genomic_DNA"/>
</dbReference>
<evidence type="ECO:0000313" key="1">
    <source>
        <dbReference type="EMBL" id="RNA44303.1"/>
    </source>
</evidence>
<sequence length="72" mass="8662">MVYSKKNYNREAELFMRKYEISYGNIFFNVCINLNFRHHRLFFTALSDFLRPAKHVLIKLVTASSFLEIKLN</sequence>
<reference evidence="1 2" key="1">
    <citation type="journal article" date="2018" name="Sci. Rep.">
        <title>Genomic signatures of local adaptation to the degree of environmental predictability in rotifers.</title>
        <authorList>
            <person name="Franch-Gras L."/>
            <person name="Hahn C."/>
            <person name="Garcia-Roger E.M."/>
            <person name="Carmona M.J."/>
            <person name="Serra M."/>
            <person name="Gomez A."/>
        </authorList>
    </citation>
    <scope>NUCLEOTIDE SEQUENCE [LARGE SCALE GENOMIC DNA]</scope>
    <source>
        <strain evidence="1">HYR1</strain>
    </source>
</reference>
<dbReference type="AlphaFoldDB" id="A0A3M7T8A7"/>
<gene>
    <name evidence="1" type="ORF">BpHYR1_014878</name>
</gene>